<protein>
    <recommendedName>
        <fullName evidence="3">DUF3847 domain-containing protein</fullName>
    </recommendedName>
</protein>
<name>A0A7X0XEJ2_9LIST</name>
<dbReference type="Proteomes" id="UP000533953">
    <property type="component" value="Unassembled WGS sequence"/>
</dbReference>
<dbReference type="EMBL" id="JAASTX010000018">
    <property type="protein sequence ID" value="MBC1492719.1"/>
    <property type="molecule type" value="Genomic_DNA"/>
</dbReference>
<evidence type="ECO:0000313" key="2">
    <source>
        <dbReference type="Proteomes" id="UP000533953"/>
    </source>
</evidence>
<sequence length="82" mass="9957">MVDDHIKRLEQQIRRVEQSIVREKQKQRKARTRRLIQKGALLEKYFECDQLSVEETEKLLKIFASSVNEKKPDKYKKPKRML</sequence>
<organism evidence="1 2">
    <name type="scientific">Listeria booriae</name>
    <dbReference type="NCBI Taxonomy" id="1552123"/>
    <lineage>
        <taxon>Bacteria</taxon>
        <taxon>Bacillati</taxon>
        <taxon>Bacillota</taxon>
        <taxon>Bacilli</taxon>
        <taxon>Bacillales</taxon>
        <taxon>Listeriaceae</taxon>
        <taxon>Listeria</taxon>
    </lineage>
</organism>
<dbReference type="RefSeq" id="WP_185369157.1">
    <property type="nucleotide sequence ID" value="NZ_JAAROK010000012.1"/>
</dbReference>
<evidence type="ECO:0008006" key="3">
    <source>
        <dbReference type="Google" id="ProtNLM"/>
    </source>
</evidence>
<proteinExistence type="predicted"/>
<gene>
    <name evidence="1" type="ORF">HCI99_12910</name>
</gene>
<dbReference type="AlphaFoldDB" id="A0A7X0XEJ2"/>
<accession>A0A7X0XEJ2</accession>
<comment type="caution">
    <text evidence="1">The sequence shown here is derived from an EMBL/GenBank/DDBJ whole genome shotgun (WGS) entry which is preliminary data.</text>
</comment>
<reference evidence="1 2" key="1">
    <citation type="submission" date="2020-03" db="EMBL/GenBank/DDBJ databases">
        <title>Soil Listeria distribution.</title>
        <authorList>
            <person name="Liao J."/>
            <person name="Wiedmann M."/>
        </authorList>
    </citation>
    <scope>NUCLEOTIDE SEQUENCE [LARGE SCALE GENOMIC DNA]</scope>
    <source>
        <strain evidence="1 2">FSL L7-1547</strain>
    </source>
</reference>
<evidence type="ECO:0000313" key="1">
    <source>
        <dbReference type="EMBL" id="MBC1492719.1"/>
    </source>
</evidence>